<evidence type="ECO:0000313" key="1">
    <source>
        <dbReference type="EMBL" id="KAG0150674.1"/>
    </source>
</evidence>
<dbReference type="EMBL" id="MU167217">
    <property type="protein sequence ID" value="KAG0150674.1"/>
    <property type="molecule type" value="Genomic_DNA"/>
</dbReference>
<organism evidence="1 2">
    <name type="scientific">Cronartium quercuum f. sp. fusiforme G11</name>
    <dbReference type="NCBI Taxonomy" id="708437"/>
    <lineage>
        <taxon>Eukaryota</taxon>
        <taxon>Fungi</taxon>
        <taxon>Dikarya</taxon>
        <taxon>Basidiomycota</taxon>
        <taxon>Pucciniomycotina</taxon>
        <taxon>Pucciniomycetes</taxon>
        <taxon>Pucciniales</taxon>
        <taxon>Coleosporiaceae</taxon>
        <taxon>Cronartium</taxon>
    </lineage>
</organism>
<gene>
    <name evidence="1" type="ORF">CROQUDRAFT_37847</name>
</gene>
<comment type="caution">
    <text evidence="1">The sequence shown here is derived from an EMBL/GenBank/DDBJ whole genome shotgun (WGS) entry which is preliminary data.</text>
</comment>
<sequence>WLGRLEVLFSAKGVVTDAERIKAAGVGITDLQWGEWYRMTYQDLQKLTWADFCNRIKDQFLPPNWESKVLRDIHMLKMGDKESFEKFSYQALRLQSVVKHKVGDEQLAVYIMVGLPHALELDIRNTGIMDTDPSTTTQGTSLVTHNVGQATQVARLPLPVMLETEQRNFNIWHFKCYFVEQGLCRWCKTKCGAEPTKCQKPQSSVIIRCPWEYKPPPMPPLTVDGQVLEPPASLYQVKAV</sequence>
<dbReference type="OrthoDB" id="2505542at2759"/>
<dbReference type="AlphaFoldDB" id="A0A9P6NRI8"/>
<name>A0A9P6NRI8_9BASI</name>
<dbReference type="Proteomes" id="UP000886653">
    <property type="component" value="Unassembled WGS sequence"/>
</dbReference>
<feature type="non-terminal residue" evidence="1">
    <location>
        <position position="1"/>
    </location>
</feature>
<reference evidence="1" key="1">
    <citation type="submission" date="2013-11" db="EMBL/GenBank/DDBJ databases">
        <title>Genome sequence of the fusiform rust pathogen reveals effectors for host alternation and coevolution with pine.</title>
        <authorList>
            <consortium name="DOE Joint Genome Institute"/>
            <person name="Smith K."/>
            <person name="Pendleton A."/>
            <person name="Kubisiak T."/>
            <person name="Anderson C."/>
            <person name="Salamov A."/>
            <person name="Aerts A."/>
            <person name="Riley R."/>
            <person name="Clum A."/>
            <person name="Lindquist E."/>
            <person name="Ence D."/>
            <person name="Campbell M."/>
            <person name="Kronenberg Z."/>
            <person name="Feau N."/>
            <person name="Dhillon B."/>
            <person name="Hamelin R."/>
            <person name="Burleigh J."/>
            <person name="Smith J."/>
            <person name="Yandell M."/>
            <person name="Nelson C."/>
            <person name="Grigoriev I."/>
            <person name="Davis J."/>
        </authorList>
    </citation>
    <scope>NUCLEOTIDE SEQUENCE</scope>
    <source>
        <strain evidence="1">G11</strain>
    </source>
</reference>
<protein>
    <submittedName>
        <fullName evidence="1">Uncharacterized protein</fullName>
    </submittedName>
</protein>
<accession>A0A9P6NRI8</accession>
<proteinExistence type="predicted"/>
<evidence type="ECO:0000313" key="2">
    <source>
        <dbReference type="Proteomes" id="UP000886653"/>
    </source>
</evidence>
<keyword evidence="2" id="KW-1185">Reference proteome</keyword>